<proteinExistence type="predicted"/>
<name>A0A537KAR7_9BACT</name>
<sequence length="166" mass="17965">MPETPPAQWIRLWQILRDLDEQAKRLRSLSQHEPLAQPTPGYPRAGTHRSHAGEVRETLEGIRARLEELRAAVPAAVAPTLDLPGIAADEQPRALAQRLEPLIRLASGLNEQAFQPAPPLPPHSPPYLVEPPGHDLAGTKAVQLAIGIEGLAEAVRNVMLAAANAR</sequence>
<dbReference type="AlphaFoldDB" id="A0A537KAR7"/>
<gene>
    <name evidence="2" type="ORF">E6H00_02030</name>
</gene>
<evidence type="ECO:0000256" key="1">
    <source>
        <dbReference type="SAM" id="MobiDB-lite"/>
    </source>
</evidence>
<reference evidence="2 3" key="1">
    <citation type="journal article" date="2019" name="Nat. Microbiol.">
        <title>Mediterranean grassland soil C-N compound turnover is dependent on rainfall and depth, and is mediated by genomically divergent microorganisms.</title>
        <authorList>
            <person name="Diamond S."/>
            <person name="Andeer P.F."/>
            <person name="Li Z."/>
            <person name="Crits-Christoph A."/>
            <person name="Burstein D."/>
            <person name="Anantharaman K."/>
            <person name="Lane K.R."/>
            <person name="Thomas B.C."/>
            <person name="Pan C."/>
            <person name="Northen T.R."/>
            <person name="Banfield J.F."/>
        </authorList>
    </citation>
    <scope>NUCLEOTIDE SEQUENCE [LARGE SCALE GENOMIC DNA]</scope>
    <source>
        <strain evidence="2">NP_3</strain>
    </source>
</reference>
<organism evidence="2 3">
    <name type="scientific">Candidatus Segetimicrobium genomatis</name>
    <dbReference type="NCBI Taxonomy" id="2569760"/>
    <lineage>
        <taxon>Bacteria</taxon>
        <taxon>Bacillati</taxon>
        <taxon>Candidatus Sysuimicrobiota</taxon>
        <taxon>Candidatus Sysuimicrobiia</taxon>
        <taxon>Candidatus Sysuimicrobiales</taxon>
        <taxon>Candidatus Segetimicrobiaceae</taxon>
        <taxon>Candidatus Segetimicrobium</taxon>
    </lineage>
</organism>
<protein>
    <submittedName>
        <fullName evidence="2">Uncharacterized protein</fullName>
    </submittedName>
</protein>
<dbReference type="Proteomes" id="UP000318509">
    <property type="component" value="Unassembled WGS sequence"/>
</dbReference>
<evidence type="ECO:0000313" key="3">
    <source>
        <dbReference type="Proteomes" id="UP000318509"/>
    </source>
</evidence>
<evidence type="ECO:0000313" key="2">
    <source>
        <dbReference type="EMBL" id="TMI92873.1"/>
    </source>
</evidence>
<accession>A0A537KAR7</accession>
<comment type="caution">
    <text evidence="2">The sequence shown here is derived from an EMBL/GenBank/DDBJ whole genome shotgun (WGS) entry which is preliminary data.</text>
</comment>
<dbReference type="EMBL" id="VBAK01000047">
    <property type="protein sequence ID" value="TMI92873.1"/>
    <property type="molecule type" value="Genomic_DNA"/>
</dbReference>
<feature type="region of interest" description="Disordered" evidence="1">
    <location>
        <begin position="28"/>
        <end position="54"/>
    </location>
</feature>